<keyword evidence="2" id="KW-1003">Cell membrane</keyword>
<keyword evidence="8" id="KW-1185">Reference proteome</keyword>
<dbReference type="Pfam" id="PF01810">
    <property type="entry name" value="LysE"/>
    <property type="match status" value="1"/>
</dbReference>
<protein>
    <submittedName>
        <fullName evidence="7">LysE family translocator</fullName>
    </submittedName>
</protein>
<dbReference type="GO" id="GO:0015171">
    <property type="term" value="F:amino acid transmembrane transporter activity"/>
    <property type="evidence" value="ECO:0007669"/>
    <property type="project" value="TreeGrafter"/>
</dbReference>
<sequence>MTISGADLLLYAGALVILFLTPGPVWLALMARALSGGFAAAWPLAFGVAVGDILWPLVAVLGITWILSVFDVFMLVLRWVACGVFIIMGLMLIRHAGQKISTDSRLTRPGIRAGFMAGIIAILGNPKAVLFYIGVLPGFFDLRGITPVDITAIIAMSVTVPLAGNLILAACVGKIRAAVTRPETLRRINIGSGVALILVGVLIPVL</sequence>
<keyword evidence="5 6" id="KW-0472">Membrane</keyword>
<dbReference type="GO" id="GO:0005886">
    <property type="term" value="C:plasma membrane"/>
    <property type="evidence" value="ECO:0007669"/>
    <property type="project" value="UniProtKB-SubCell"/>
</dbReference>
<evidence type="ECO:0000256" key="2">
    <source>
        <dbReference type="ARBA" id="ARBA00022475"/>
    </source>
</evidence>
<dbReference type="InterPro" id="IPR001123">
    <property type="entry name" value="LeuE-type"/>
</dbReference>
<evidence type="ECO:0000256" key="3">
    <source>
        <dbReference type="ARBA" id="ARBA00022692"/>
    </source>
</evidence>
<evidence type="ECO:0000313" key="7">
    <source>
        <dbReference type="EMBL" id="QJF49658.1"/>
    </source>
</evidence>
<dbReference type="EMBL" id="CP048788">
    <property type="protein sequence ID" value="QJF49658.1"/>
    <property type="molecule type" value="Genomic_DNA"/>
</dbReference>
<accession>A0A858SP85</accession>
<proteinExistence type="predicted"/>
<reference evidence="7 8" key="1">
    <citation type="submission" date="2020-02" db="EMBL/GenBank/DDBJ databases">
        <title>Genome sequence of Roseobacter ponti.</title>
        <authorList>
            <person name="Hollensteiner J."/>
            <person name="Schneider D."/>
            <person name="Poehlein A."/>
            <person name="Daniel R."/>
        </authorList>
    </citation>
    <scope>NUCLEOTIDE SEQUENCE [LARGE SCALE GENOMIC DNA]</scope>
    <source>
        <strain evidence="7 8">DSM 106830</strain>
    </source>
</reference>
<evidence type="ECO:0000313" key="8">
    <source>
        <dbReference type="Proteomes" id="UP000503308"/>
    </source>
</evidence>
<evidence type="ECO:0000256" key="6">
    <source>
        <dbReference type="SAM" id="Phobius"/>
    </source>
</evidence>
<organism evidence="7 8">
    <name type="scientific">Roseobacter ponti</name>
    <dbReference type="NCBI Taxonomy" id="1891787"/>
    <lineage>
        <taxon>Bacteria</taxon>
        <taxon>Pseudomonadati</taxon>
        <taxon>Pseudomonadota</taxon>
        <taxon>Alphaproteobacteria</taxon>
        <taxon>Rhodobacterales</taxon>
        <taxon>Roseobacteraceae</taxon>
        <taxon>Roseobacter</taxon>
    </lineage>
</organism>
<name>A0A858SP85_9RHOB</name>
<comment type="subcellular location">
    <subcellularLocation>
        <location evidence="1">Cell membrane</location>
        <topology evidence="1">Multi-pass membrane protein</topology>
    </subcellularLocation>
</comment>
<keyword evidence="3 6" id="KW-0812">Transmembrane</keyword>
<feature type="transmembrane region" description="Helical" evidence="6">
    <location>
        <begin position="72"/>
        <end position="93"/>
    </location>
</feature>
<feature type="transmembrane region" description="Helical" evidence="6">
    <location>
        <begin position="152"/>
        <end position="173"/>
    </location>
</feature>
<gene>
    <name evidence="7" type="ORF">G3256_00020</name>
</gene>
<evidence type="ECO:0000256" key="4">
    <source>
        <dbReference type="ARBA" id="ARBA00022989"/>
    </source>
</evidence>
<feature type="transmembrane region" description="Helical" evidence="6">
    <location>
        <begin position="114"/>
        <end position="140"/>
    </location>
</feature>
<dbReference type="PANTHER" id="PTHR30086">
    <property type="entry name" value="ARGININE EXPORTER PROTEIN ARGO"/>
    <property type="match status" value="1"/>
</dbReference>
<feature type="transmembrane region" description="Helical" evidence="6">
    <location>
        <begin position="41"/>
        <end position="66"/>
    </location>
</feature>
<dbReference type="AlphaFoldDB" id="A0A858SP85"/>
<evidence type="ECO:0000256" key="1">
    <source>
        <dbReference type="ARBA" id="ARBA00004651"/>
    </source>
</evidence>
<dbReference type="KEGG" id="rpon:G3256_00020"/>
<keyword evidence="4 6" id="KW-1133">Transmembrane helix</keyword>
<dbReference type="PANTHER" id="PTHR30086:SF20">
    <property type="entry name" value="ARGININE EXPORTER PROTEIN ARGO-RELATED"/>
    <property type="match status" value="1"/>
</dbReference>
<feature type="transmembrane region" description="Helical" evidence="6">
    <location>
        <begin position="185"/>
        <end position="205"/>
    </location>
</feature>
<dbReference type="RefSeq" id="WP_169638882.1">
    <property type="nucleotide sequence ID" value="NZ_CP048788.1"/>
</dbReference>
<dbReference type="Proteomes" id="UP000503308">
    <property type="component" value="Chromosome"/>
</dbReference>
<feature type="transmembrane region" description="Helical" evidence="6">
    <location>
        <begin position="6"/>
        <end position="29"/>
    </location>
</feature>
<evidence type="ECO:0000256" key="5">
    <source>
        <dbReference type="ARBA" id="ARBA00023136"/>
    </source>
</evidence>